<protein>
    <submittedName>
        <fullName evidence="1">Uncharacterized protein</fullName>
    </submittedName>
</protein>
<reference evidence="1" key="1">
    <citation type="journal article" date="2021" name="Proc. Natl. Acad. Sci. U.S.A.">
        <title>A Catalog of Tens of Thousands of Viruses from Human Metagenomes Reveals Hidden Associations with Chronic Diseases.</title>
        <authorList>
            <person name="Tisza M.J."/>
            <person name="Buck C.B."/>
        </authorList>
    </citation>
    <scope>NUCLEOTIDE SEQUENCE</scope>
    <source>
        <strain evidence="1">Ctkyp1</strain>
    </source>
</reference>
<dbReference type="EMBL" id="BK015328">
    <property type="protein sequence ID" value="DAE01707.1"/>
    <property type="molecule type" value="Genomic_DNA"/>
</dbReference>
<proteinExistence type="predicted"/>
<evidence type="ECO:0000313" key="1">
    <source>
        <dbReference type="EMBL" id="DAE01707.1"/>
    </source>
</evidence>
<sequence length="69" mass="8101">MLSTIQFDNRVWIHGVVSDICFFRNTGRTPNFLFTFLETPRVVRNSKTLECYQKTEMILCDLHAVSWSS</sequence>
<organism evidence="1">
    <name type="scientific">Siphoviridae sp. ctkyp1</name>
    <dbReference type="NCBI Taxonomy" id="2825646"/>
    <lineage>
        <taxon>Viruses</taxon>
        <taxon>Duplodnaviria</taxon>
        <taxon>Heunggongvirae</taxon>
        <taxon>Uroviricota</taxon>
        <taxon>Caudoviricetes</taxon>
    </lineage>
</organism>
<accession>A0A8S5P5J6</accession>
<name>A0A8S5P5J6_9CAUD</name>